<dbReference type="CDD" id="cd05403">
    <property type="entry name" value="NT_KNTase_like"/>
    <property type="match status" value="1"/>
</dbReference>
<evidence type="ECO:0000259" key="8">
    <source>
        <dbReference type="Pfam" id="PF18765"/>
    </source>
</evidence>
<dbReference type="GO" id="GO:0046872">
    <property type="term" value="F:metal ion binding"/>
    <property type="evidence" value="ECO:0007669"/>
    <property type="project" value="UniProtKB-KW"/>
</dbReference>
<evidence type="ECO:0000313" key="9">
    <source>
        <dbReference type="EMBL" id="KOH47107.1"/>
    </source>
</evidence>
<keyword evidence="7" id="KW-0460">Magnesium</keyword>
<protein>
    <submittedName>
        <fullName evidence="9">Nucleotidyltransferase</fullName>
    </submittedName>
</protein>
<evidence type="ECO:0000256" key="7">
    <source>
        <dbReference type="ARBA" id="ARBA00022842"/>
    </source>
</evidence>
<comment type="caution">
    <text evidence="9">The sequence shown here is derived from an EMBL/GenBank/DDBJ whole genome shotgun (WGS) entry which is preliminary data.</text>
</comment>
<dbReference type="GO" id="GO:0016779">
    <property type="term" value="F:nucleotidyltransferase activity"/>
    <property type="evidence" value="ECO:0007669"/>
    <property type="project" value="UniProtKB-KW"/>
</dbReference>
<dbReference type="STRING" id="1409788.NC99_00730"/>
<feature type="domain" description="Polymerase beta nucleotidyltransferase" evidence="8">
    <location>
        <begin position="49"/>
        <end position="121"/>
    </location>
</feature>
<sequence>MAKNEYICFNQSYRIIQSTYFKQLNMNSKQEYIRLLSDFKTQRGLVYGITRIGIFGSVARGEQTEKSDVDIYYEGNPLSLFKIMTLKNELENRLNCTVDIVRLREKMNQVLKKRIQTEGIYV</sequence>
<evidence type="ECO:0000256" key="2">
    <source>
        <dbReference type="ARBA" id="ARBA00022679"/>
    </source>
</evidence>
<dbReference type="InterPro" id="IPR041633">
    <property type="entry name" value="Polbeta"/>
</dbReference>
<evidence type="ECO:0000256" key="4">
    <source>
        <dbReference type="ARBA" id="ARBA00022723"/>
    </source>
</evidence>
<keyword evidence="3" id="KW-0548">Nucleotidyltransferase</keyword>
<dbReference type="PANTHER" id="PTHR33571">
    <property type="entry name" value="SSL8005 PROTEIN"/>
    <property type="match status" value="1"/>
</dbReference>
<reference evidence="10" key="1">
    <citation type="submission" date="2015-07" db="EMBL/GenBank/DDBJ databases">
        <title>Genome sequencing of Sunxiuqinia dokdonensis strain SK.</title>
        <authorList>
            <person name="Ahn S."/>
            <person name="Kim B.-C."/>
        </authorList>
    </citation>
    <scope>NUCLEOTIDE SEQUENCE [LARGE SCALE GENOMIC DNA]</scope>
    <source>
        <strain evidence="10">SK</strain>
    </source>
</reference>
<dbReference type="AlphaFoldDB" id="A0A0L8VG07"/>
<evidence type="ECO:0000256" key="6">
    <source>
        <dbReference type="ARBA" id="ARBA00022840"/>
    </source>
</evidence>
<accession>A0A0L8VG07</accession>
<dbReference type="Proteomes" id="UP000036958">
    <property type="component" value="Unassembled WGS sequence"/>
</dbReference>
<keyword evidence="6" id="KW-0067">ATP-binding</keyword>
<keyword evidence="4" id="KW-0479">Metal-binding</keyword>
<keyword evidence="2 9" id="KW-0808">Transferase</keyword>
<dbReference type="Gene3D" id="3.30.460.10">
    <property type="entry name" value="Beta Polymerase, domain 2"/>
    <property type="match status" value="1"/>
</dbReference>
<dbReference type="PANTHER" id="PTHR33571:SF14">
    <property type="entry name" value="PROTEIN ADENYLYLTRANSFERASE MJ0435-RELATED"/>
    <property type="match status" value="1"/>
</dbReference>
<evidence type="ECO:0000256" key="5">
    <source>
        <dbReference type="ARBA" id="ARBA00022741"/>
    </source>
</evidence>
<dbReference type="SUPFAM" id="SSF81301">
    <property type="entry name" value="Nucleotidyltransferase"/>
    <property type="match status" value="1"/>
</dbReference>
<evidence type="ECO:0000256" key="3">
    <source>
        <dbReference type="ARBA" id="ARBA00022695"/>
    </source>
</evidence>
<dbReference type="RefSeq" id="WP_239684379.1">
    <property type="nucleotide sequence ID" value="NZ_LGIA01000005.1"/>
</dbReference>
<evidence type="ECO:0000256" key="1">
    <source>
        <dbReference type="ARBA" id="ARBA00001946"/>
    </source>
</evidence>
<keyword evidence="10" id="KW-1185">Reference proteome</keyword>
<organism evidence="9 10">
    <name type="scientific">Sunxiuqinia dokdonensis</name>
    <dbReference type="NCBI Taxonomy" id="1409788"/>
    <lineage>
        <taxon>Bacteria</taxon>
        <taxon>Pseudomonadati</taxon>
        <taxon>Bacteroidota</taxon>
        <taxon>Bacteroidia</taxon>
        <taxon>Marinilabiliales</taxon>
        <taxon>Prolixibacteraceae</taxon>
        <taxon>Sunxiuqinia</taxon>
    </lineage>
</organism>
<proteinExistence type="predicted"/>
<evidence type="ECO:0000313" key="10">
    <source>
        <dbReference type="Proteomes" id="UP000036958"/>
    </source>
</evidence>
<comment type="cofactor">
    <cofactor evidence="1">
        <name>Mg(2+)</name>
        <dbReference type="ChEBI" id="CHEBI:18420"/>
    </cofactor>
</comment>
<dbReference type="InterPro" id="IPR052038">
    <property type="entry name" value="Type-VII_TA_antitoxin"/>
</dbReference>
<dbReference type="PATRIC" id="fig|1409788.3.peg.76"/>
<gene>
    <name evidence="9" type="ORF">NC99_00730</name>
</gene>
<dbReference type="GO" id="GO:0005524">
    <property type="term" value="F:ATP binding"/>
    <property type="evidence" value="ECO:0007669"/>
    <property type="project" value="UniProtKB-KW"/>
</dbReference>
<dbReference type="Pfam" id="PF18765">
    <property type="entry name" value="Polbeta"/>
    <property type="match status" value="1"/>
</dbReference>
<name>A0A0L8VG07_9BACT</name>
<dbReference type="EMBL" id="LGIA01000005">
    <property type="protein sequence ID" value="KOH47107.1"/>
    <property type="molecule type" value="Genomic_DNA"/>
</dbReference>
<keyword evidence="5" id="KW-0547">Nucleotide-binding</keyword>
<dbReference type="InterPro" id="IPR043519">
    <property type="entry name" value="NT_sf"/>
</dbReference>